<dbReference type="SMART" id="SM00028">
    <property type="entry name" value="TPR"/>
    <property type="match status" value="3"/>
</dbReference>
<keyword evidence="4" id="KW-1185">Reference proteome</keyword>
<keyword evidence="1" id="KW-0802">TPR repeat</keyword>
<feature type="signal peptide" evidence="2">
    <location>
        <begin position="1"/>
        <end position="21"/>
    </location>
</feature>
<feature type="repeat" description="TPR" evidence="1">
    <location>
        <begin position="322"/>
        <end position="355"/>
    </location>
</feature>
<dbReference type="SUPFAM" id="SSF48452">
    <property type="entry name" value="TPR-like"/>
    <property type="match status" value="1"/>
</dbReference>
<dbReference type="InterPro" id="IPR019734">
    <property type="entry name" value="TPR_rpt"/>
</dbReference>
<dbReference type="Gene3D" id="1.25.40.10">
    <property type="entry name" value="Tetratricopeptide repeat domain"/>
    <property type="match status" value="2"/>
</dbReference>
<dbReference type="PROSITE" id="PS50293">
    <property type="entry name" value="TPR_REGION"/>
    <property type="match status" value="1"/>
</dbReference>
<evidence type="ECO:0000313" key="3">
    <source>
        <dbReference type="EMBL" id="MEQ2544950.1"/>
    </source>
</evidence>
<dbReference type="PANTHER" id="PTHR12558">
    <property type="entry name" value="CELL DIVISION CYCLE 16,23,27"/>
    <property type="match status" value="1"/>
</dbReference>
<dbReference type="EMBL" id="JBBMFL010000008">
    <property type="protein sequence ID" value="MEQ2544950.1"/>
    <property type="molecule type" value="Genomic_DNA"/>
</dbReference>
<dbReference type="PANTHER" id="PTHR12558:SF44">
    <property type="entry name" value="TETRATRICOPEPTIDE REPEAT-CONTAINING PROTEIN"/>
    <property type="match status" value="1"/>
</dbReference>
<organism evidence="3 4">
    <name type="scientific">Alistipes intestinihominis</name>
    <dbReference type="NCBI Taxonomy" id="3133172"/>
    <lineage>
        <taxon>Bacteria</taxon>
        <taxon>Pseudomonadati</taxon>
        <taxon>Bacteroidota</taxon>
        <taxon>Bacteroidia</taxon>
        <taxon>Bacteroidales</taxon>
        <taxon>Rikenellaceae</taxon>
        <taxon>Alistipes</taxon>
    </lineage>
</organism>
<proteinExistence type="predicted"/>
<dbReference type="GeneID" id="78180873"/>
<sequence length="453" mass="50566">MKKTIWTVLAALLVAVPAVQAQKVNKEALLAKIEKSDADIANEKKATKAATWINRGKAFYEVAIEPTKSLFVNMDAAMLKLAVGEPKSTAKETLNGAEFDAWVYPYFTAYVKDNKVATWKQTKWVMKDAPAKAIEAYNKAYELDPKTADKVKEGLKQVSDFCSQAGNTGIDSGNYAEAAKAYVTAYKAQSSPAYGEADPALLYYAGYLLTVDGANNPKSFVKGAEYLTKAIDLGYVDTNAEGVPEGNIYYYLFHCLYGQKDIDRANVMKAKDVLLTGIEKCPKNERILDGLMQLYTSEEGVGNPADLVALIDKAIEDNPGNVDMWFGRGRIFYALKDYDQSIDSFKKVVELKPDMFEGNYYLGVFYTIKGDALNKEMNEKQYSSQAAYDADLKGVNDVYMAAVPWFEKAHQIKPDDIDTLEFLKSLCFRLRDEPGIMEKYNTYNDLYKKAKGE</sequence>
<dbReference type="Pfam" id="PF13432">
    <property type="entry name" value="TPR_16"/>
    <property type="match status" value="1"/>
</dbReference>
<keyword evidence="2" id="KW-0732">Signal</keyword>
<evidence type="ECO:0000313" key="4">
    <source>
        <dbReference type="Proteomes" id="UP001460202"/>
    </source>
</evidence>
<protein>
    <submittedName>
        <fullName evidence="3">Tetratricopeptide repeat protein</fullName>
    </submittedName>
</protein>
<name>A0ABV1GX16_9BACT</name>
<gene>
    <name evidence="3" type="ORF">WMO46_08325</name>
</gene>
<evidence type="ECO:0000256" key="2">
    <source>
        <dbReference type="SAM" id="SignalP"/>
    </source>
</evidence>
<evidence type="ECO:0000256" key="1">
    <source>
        <dbReference type="PROSITE-ProRule" id="PRU00339"/>
    </source>
</evidence>
<comment type="caution">
    <text evidence="3">The sequence shown here is derived from an EMBL/GenBank/DDBJ whole genome shotgun (WGS) entry which is preliminary data.</text>
</comment>
<accession>A0ABV1GX16</accession>
<dbReference type="RefSeq" id="WP_019150643.1">
    <property type="nucleotide sequence ID" value="NZ_JBBMFL010000008.1"/>
</dbReference>
<dbReference type="Proteomes" id="UP001460202">
    <property type="component" value="Unassembled WGS sequence"/>
</dbReference>
<feature type="chain" id="PRO_5046435687" evidence="2">
    <location>
        <begin position="22"/>
        <end position="453"/>
    </location>
</feature>
<dbReference type="InterPro" id="IPR011990">
    <property type="entry name" value="TPR-like_helical_dom_sf"/>
</dbReference>
<reference evidence="3 4" key="1">
    <citation type="submission" date="2024-03" db="EMBL/GenBank/DDBJ databases">
        <title>Human intestinal bacterial collection.</title>
        <authorList>
            <person name="Pauvert C."/>
            <person name="Hitch T.C.A."/>
            <person name="Clavel T."/>
        </authorList>
    </citation>
    <scope>NUCLEOTIDE SEQUENCE [LARGE SCALE GENOMIC DNA]</scope>
    <source>
        <strain evidence="3 4">CLA-KB-H122</strain>
    </source>
</reference>
<dbReference type="PROSITE" id="PS50005">
    <property type="entry name" value="TPR"/>
    <property type="match status" value="1"/>
</dbReference>